<dbReference type="AlphaFoldDB" id="A0A2P8GJR3"/>
<organism evidence="2 3">
    <name type="scientific">Dyadobacter jiangsuensis</name>
    <dbReference type="NCBI Taxonomy" id="1591085"/>
    <lineage>
        <taxon>Bacteria</taxon>
        <taxon>Pseudomonadati</taxon>
        <taxon>Bacteroidota</taxon>
        <taxon>Cytophagia</taxon>
        <taxon>Cytophagales</taxon>
        <taxon>Spirosomataceae</taxon>
        <taxon>Dyadobacter</taxon>
    </lineage>
</organism>
<dbReference type="RefSeq" id="WP_106593839.1">
    <property type="nucleotide sequence ID" value="NZ_PYAS01000001.1"/>
</dbReference>
<dbReference type="EMBL" id="PYAS01000001">
    <property type="protein sequence ID" value="PSL34208.1"/>
    <property type="molecule type" value="Genomic_DNA"/>
</dbReference>
<gene>
    <name evidence="2" type="ORF">CLV60_101577</name>
</gene>
<dbReference type="InterPro" id="IPR010634">
    <property type="entry name" value="DUF1223"/>
</dbReference>
<evidence type="ECO:0000256" key="1">
    <source>
        <dbReference type="SAM" id="SignalP"/>
    </source>
</evidence>
<dbReference type="OrthoDB" id="9808254at2"/>
<dbReference type="Pfam" id="PF06764">
    <property type="entry name" value="DUF1223"/>
    <property type="match status" value="1"/>
</dbReference>
<dbReference type="PANTHER" id="PTHR36057:SF1">
    <property type="entry name" value="LIPOPROTEIN LIPID ATTACHMENT SITE-LIKE PROTEIN, PUTATIVE (DUF1223)-RELATED"/>
    <property type="match status" value="1"/>
</dbReference>
<keyword evidence="1" id="KW-0732">Signal</keyword>
<protein>
    <recommendedName>
        <fullName evidence="4">DUF1223 domain-containing protein</fullName>
    </recommendedName>
</protein>
<evidence type="ECO:0000313" key="2">
    <source>
        <dbReference type="EMBL" id="PSL34208.1"/>
    </source>
</evidence>
<keyword evidence="3" id="KW-1185">Reference proteome</keyword>
<name>A0A2P8GJR3_9BACT</name>
<proteinExistence type="predicted"/>
<sequence>MKTTIITSLFLSLGISISAMAFNASTSNTDDNTANKGFAVVELFTSEGCSSCPPADKLLAKIQEENAGKPVYLLAFHVDYWNHQGWRDVFSEKDFTKRQYQYASWLNLETVYTPQAIVNGKHELIGSQEETLKRALNIELNTAAPAQLNAEAQMEAGKLKLSYQTTNAGRNTVLQVALVQKVAHTMVKRGENAGRLLPHVQIVRRIQSFPATTSGNVAINLPDGFNANEWEVITFLQNTQNGSIVAADRPVVDGRPLTADGRSR</sequence>
<comment type="caution">
    <text evidence="2">The sequence shown here is derived from an EMBL/GenBank/DDBJ whole genome shotgun (WGS) entry which is preliminary data.</text>
</comment>
<evidence type="ECO:0008006" key="4">
    <source>
        <dbReference type="Google" id="ProtNLM"/>
    </source>
</evidence>
<feature type="chain" id="PRO_5015115370" description="DUF1223 domain-containing protein" evidence="1">
    <location>
        <begin position="22"/>
        <end position="264"/>
    </location>
</feature>
<accession>A0A2P8GJR3</accession>
<dbReference type="InterPro" id="IPR036249">
    <property type="entry name" value="Thioredoxin-like_sf"/>
</dbReference>
<dbReference type="PANTHER" id="PTHR36057">
    <property type="match status" value="1"/>
</dbReference>
<dbReference type="Proteomes" id="UP000241964">
    <property type="component" value="Unassembled WGS sequence"/>
</dbReference>
<evidence type="ECO:0000313" key="3">
    <source>
        <dbReference type="Proteomes" id="UP000241964"/>
    </source>
</evidence>
<reference evidence="2 3" key="1">
    <citation type="submission" date="2018-03" db="EMBL/GenBank/DDBJ databases">
        <title>Genomic Encyclopedia of Archaeal and Bacterial Type Strains, Phase II (KMG-II): from individual species to whole genera.</title>
        <authorList>
            <person name="Goeker M."/>
        </authorList>
    </citation>
    <scope>NUCLEOTIDE SEQUENCE [LARGE SCALE GENOMIC DNA]</scope>
    <source>
        <strain evidence="2 3">DSM 29057</strain>
    </source>
</reference>
<feature type="signal peptide" evidence="1">
    <location>
        <begin position="1"/>
        <end position="21"/>
    </location>
</feature>
<dbReference type="SUPFAM" id="SSF52833">
    <property type="entry name" value="Thioredoxin-like"/>
    <property type="match status" value="1"/>
</dbReference>